<accession>A0ABU5EKZ0</accession>
<dbReference type="EMBL" id="JAXDAE010000005">
    <property type="protein sequence ID" value="MDY2586933.1"/>
    <property type="molecule type" value="Genomic_DNA"/>
</dbReference>
<evidence type="ECO:0008006" key="3">
    <source>
        <dbReference type="Google" id="ProtNLM"/>
    </source>
</evidence>
<protein>
    <recommendedName>
        <fullName evidence="3">Glycine zipper family protein</fullName>
    </recommendedName>
</protein>
<dbReference type="Proteomes" id="UP001285855">
    <property type="component" value="Unassembled WGS sequence"/>
</dbReference>
<proteinExistence type="predicted"/>
<evidence type="ECO:0000313" key="2">
    <source>
        <dbReference type="Proteomes" id="UP001285855"/>
    </source>
</evidence>
<gene>
    <name evidence="1" type="ORF">SNF14_06250</name>
</gene>
<name>A0ABU5EKZ0_9FLAO</name>
<comment type="caution">
    <text evidence="1">The sequence shown here is derived from an EMBL/GenBank/DDBJ whole genome shotgun (WGS) entry which is preliminary data.</text>
</comment>
<organism evidence="1 2">
    <name type="scientific">Winogradskyella aquimaris</name>
    <dbReference type="NCBI Taxonomy" id="864074"/>
    <lineage>
        <taxon>Bacteria</taxon>
        <taxon>Pseudomonadati</taxon>
        <taxon>Bacteroidota</taxon>
        <taxon>Flavobacteriia</taxon>
        <taxon>Flavobacteriales</taxon>
        <taxon>Flavobacteriaceae</taxon>
        <taxon>Winogradskyella</taxon>
    </lineage>
</organism>
<sequence>MKHLILILTLSLCFSINAQEKKVKSNAFLRVYNLEGKKIAKGKLVSTDESHLQLKRKKKLITIPLDSIGSIKTKRSFGNNILVGSSIGAGTIILLSIGSGESPVEGYTGIGTLLFAGVGAGFGAITSIGKNPRIFEIHADKVKWEAFRKLLNVVSD</sequence>
<keyword evidence="2" id="KW-1185">Reference proteome</keyword>
<reference evidence="1 2" key="1">
    <citation type="submission" date="2023-11" db="EMBL/GenBank/DDBJ databases">
        <title>Winogradskyella pelagius sp. nov., isolated from coastal sediment.</title>
        <authorList>
            <person name="Li F."/>
        </authorList>
    </citation>
    <scope>NUCLEOTIDE SEQUENCE [LARGE SCALE GENOMIC DNA]</scope>
    <source>
        <strain evidence="1 2">KCTC 23502</strain>
    </source>
</reference>
<dbReference type="RefSeq" id="WP_320555312.1">
    <property type="nucleotide sequence ID" value="NZ_JAXDAE010000005.1"/>
</dbReference>
<evidence type="ECO:0000313" key="1">
    <source>
        <dbReference type="EMBL" id="MDY2586933.1"/>
    </source>
</evidence>